<dbReference type="PANTHER" id="PTHR38340">
    <property type="entry name" value="S-LAYER PROTEIN"/>
    <property type="match status" value="1"/>
</dbReference>
<evidence type="ECO:0000313" key="5">
    <source>
        <dbReference type="Proteomes" id="UP000284547"/>
    </source>
</evidence>
<keyword evidence="2" id="KW-0964">Secreted</keyword>
<evidence type="ECO:0000256" key="3">
    <source>
        <dbReference type="SAM" id="MobiDB-lite"/>
    </source>
</evidence>
<name>A0A411YWC9_9RHOB</name>
<feature type="compositionally biased region" description="Acidic residues" evidence="3">
    <location>
        <begin position="54"/>
        <end position="71"/>
    </location>
</feature>
<reference evidence="4 5" key="1">
    <citation type="submission" date="2018-08" db="EMBL/GenBank/DDBJ databases">
        <title>Flavobacterium tibetense sp. nov., isolated from a wetland YonghuCo on Tibetan Plateau.</title>
        <authorList>
            <person name="Phurbu D."/>
            <person name="Lu H."/>
            <person name="Xing P."/>
        </authorList>
    </citation>
    <scope>NUCLEOTIDE SEQUENCE [LARGE SCALE GENOMIC DNA]</scope>
    <source>
        <strain evidence="4 5">DJC</strain>
    </source>
</reference>
<keyword evidence="5" id="KW-1185">Reference proteome</keyword>
<proteinExistence type="predicted"/>
<dbReference type="AlphaFoldDB" id="A0A411YWC9"/>
<comment type="caution">
    <text evidence="4">The sequence shown here is derived from an EMBL/GenBank/DDBJ whole genome shotgun (WGS) entry which is preliminary data.</text>
</comment>
<dbReference type="Pfam" id="PF00353">
    <property type="entry name" value="HemolysinCabind"/>
    <property type="match status" value="3"/>
</dbReference>
<dbReference type="Proteomes" id="UP000284547">
    <property type="component" value="Unassembled WGS sequence"/>
</dbReference>
<comment type="subcellular location">
    <subcellularLocation>
        <location evidence="1">Secreted</location>
    </subcellularLocation>
</comment>
<evidence type="ECO:0000256" key="1">
    <source>
        <dbReference type="ARBA" id="ARBA00004613"/>
    </source>
</evidence>
<evidence type="ECO:0000313" key="4">
    <source>
        <dbReference type="EMBL" id="RGP35204.1"/>
    </source>
</evidence>
<gene>
    <name evidence="4" type="ORF">D1012_21065</name>
</gene>
<dbReference type="GO" id="GO:0005509">
    <property type="term" value="F:calcium ion binding"/>
    <property type="evidence" value="ECO:0007669"/>
    <property type="project" value="InterPro"/>
</dbReference>
<dbReference type="PROSITE" id="PS00330">
    <property type="entry name" value="HEMOLYSIN_CALCIUM"/>
    <property type="match status" value="2"/>
</dbReference>
<dbReference type="Gene3D" id="2.150.10.10">
    <property type="entry name" value="Serralysin-like metalloprotease, C-terminal"/>
    <property type="match status" value="3"/>
</dbReference>
<organism evidence="4 5">
    <name type="scientific">Pseudotabrizicola alkalilacus</name>
    <dbReference type="NCBI Taxonomy" id="2305252"/>
    <lineage>
        <taxon>Bacteria</taxon>
        <taxon>Pseudomonadati</taxon>
        <taxon>Pseudomonadota</taxon>
        <taxon>Alphaproteobacteria</taxon>
        <taxon>Rhodobacterales</taxon>
        <taxon>Paracoccaceae</taxon>
        <taxon>Pseudotabrizicola</taxon>
    </lineage>
</organism>
<dbReference type="SUPFAM" id="SSF51120">
    <property type="entry name" value="beta-Roll"/>
    <property type="match status" value="2"/>
</dbReference>
<accession>A0A411YWC9</accession>
<dbReference type="InterPro" id="IPR011049">
    <property type="entry name" value="Serralysin-like_metalloprot_C"/>
</dbReference>
<feature type="region of interest" description="Disordered" evidence="3">
    <location>
        <begin position="23"/>
        <end position="73"/>
    </location>
</feature>
<dbReference type="GO" id="GO:0005576">
    <property type="term" value="C:extracellular region"/>
    <property type="evidence" value="ECO:0007669"/>
    <property type="project" value="UniProtKB-SubCell"/>
</dbReference>
<dbReference type="PRINTS" id="PR00313">
    <property type="entry name" value="CABNDNGRPT"/>
</dbReference>
<dbReference type="PANTHER" id="PTHR38340:SF1">
    <property type="entry name" value="S-LAYER PROTEIN"/>
    <property type="match status" value="1"/>
</dbReference>
<feature type="compositionally biased region" description="Acidic residues" evidence="3">
    <location>
        <begin position="23"/>
        <end position="44"/>
    </location>
</feature>
<protein>
    <submittedName>
        <fullName evidence="4">Calcium-binding protein</fullName>
    </submittedName>
</protein>
<dbReference type="InterPro" id="IPR018511">
    <property type="entry name" value="Hemolysin-typ_Ca-bd_CS"/>
</dbReference>
<evidence type="ECO:0000256" key="2">
    <source>
        <dbReference type="ARBA" id="ARBA00022525"/>
    </source>
</evidence>
<dbReference type="RefSeq" id="WP_118156091.1">
    <property type="nucleotide sequence ID" value="NZ_QWEY01000019.1"/>
</dbReference>
<sequence>MALGMLIMGGLFLSALLINFSQEPDEESSDHTDEDSGDSDDDLADYLPDSESGGTEELEEGEQAPDVDETAPDLYLDGNTLTIVIPENGSSRVDVTQSGSSVEELRIESDRESVQLSWGQDDDGAWISISSGEGQLDLDFPGFDSPPLDSFTITGCSTTGELFEVMPYDYITDQESATFLFGSHDLSARDVDPNSFLIGGADHDTIISRGDGAHAEVSFERGILQTSGPWTGQIFGEAGNDTIVANEGNFLIYGAAGNDWIELKGSSAVVFGGMGNDTLSSETHASFLSGDDGNDELRGGGGHDTLIGGAGRDTLFGGGGNDLLDGHGLWITEPAERVASLSSMLESSPNLVYGGDGADTIIATAGDMIYGGDGADSIVVYILPGEQPVDLRDFDASDTLVVDVILRDPFNDDEMQEQISFQNSEGTVKLLFHGDAIVVLPAESVTGNSSILVRFSAVGPDGEYLG</sequence>
<dbReference type="EMBL" id="QWEY01000019">
    <property type="protein sequence ID" value="RGP35204.1"/>
    <property type="molecule type" value="Genomic_DNA"/>
</dbReference>
<dbReference type="OrthoDB" id="733404at2"/>
<dbReference type="InterPro" id="IPR050557">
    <property type="entry name" value="RTX_toxin/Mannuronan_C5-epim"/>
</dbReference>
<dbReference type="InterPro" id="IPR001343">
    <property type="entry name" value="Hemolysn_Ca-bd"/>
</dbReference>